<proteinExistence type="predicted"/>
<comment type="caution">
    <text evidence="2">The sequence shown here is derived from an EMBL/GenBank/DDBJ whole genome shotgun (WGS) entry which is preliminary data.</text>
</comment>
<dbReference type="EMBL" id="BSXT01000805">
    <property type="protein sequence ID" value="GMF34394.1"/>
    <property type="molecule type" value="Genomic_DNA"/>
</dbReference>
<organism evidence="2 3">
    <name type="scientific">Phytophthora fragariaefolia</name>
    <dbReference type="NCBI Taxonomy" id="1490495"/>
    <lineage>
        <taxon>Eukaryota</taxon>
        <taxon>Sar</taxon>
        <taxon>Stramenopiles</taxon>
        <taxon>Oomycota</taxon>
        <taxon>Peronosporomycetes</taxon>
        <taxon>Peronosporales</taxon>
        <taxon>Peronosporaceae</taxon>
        <taxon>Phytophthora</taxon>
    </lineage>
</organism>
<sequence length="108" mass="11670">MTCYAIWHQLWRNGTSRLQSRCGRGIQMRGPGKKQEEEEDEGDDGNASNDNPGGADAEVGASTAIWMDNITGTQRAAAHDDSKEAEEAAAEGEEEDEENTKEGKQTAA</sequence>
<gene>
    <name evidence="2" type="ORF">Pfra01_000883200</name>
</gene>
<evidence type="ECO:0000313" key="2">
    <source>
        <dbReference type="EMBL" id="GMF34394.1"/>
    </source>
</evidence>
<reference evidence="2" key="1">
    <citation type="submission" date="2023-04" db="EMBL/GenBank/DDBJ databases">
        <title>Phytophthora fragariaefolia NBRC 109709.</title>
        <authorList>
            <person name="Ichikawa N."/>
            <person name="Sato H."/>
            <person name="Tonouchi N."/>
        </authorList>
    </citation>
    <scope>NUCLEOTIDE SEQUENCE</scope>
    <source>
        <strain evidence="2">NBRC 109709</strain>
    </source>
</reference>
<name>A0A9W6XA24_9STRA</name>
<dbReference type="OrthoDB" id="128668at2759"/>
<feature type="region of interest" description="Disordered" evidence="1">
    <location>
        <begin position="16"/>
        <end position="108"/>
    </location>
</feature>
<dbReference type="AlphaFoldDB" id="A0A9W6XA24"/>
<evidence type="ECO:0000313" key="3">
    <source>
        <dbReference type="Proteomes" id="UP001165121"/>
    </source>
</evidence>
<accession>A0A9W6XA24</accession>
<protein>
    <submittedName>
        <fullName evidence="2">Unnamed protein product</fullName>
    </submittedName>
</protein>
<evidence type="ECO:0000256" key="1">
    <source>
        <dbReference type="SAM" id="MobiDB-lite"/>
    </source>
</evidence>
<feature type="compositionally biased region" description="Acidic residues" evidence="1">
    <location>
        <begin position="87"/>
        <end position="99"/>
    </location>
</feature>
<feature type="compositionally biased region" description="Basic and acidic residues" evidence="1">
    <location>
        <begin position="77"/>
        <end position="86"/>
    </location>
</feature>
<keyword evidence="3" id="KW-1185">Reference proteome</keyword>
<dbReference type="Proteomes" id="UP001165121">
    <property type="component" value="Unassembled WGS sequence"/>
</dbReference>